<dbReference type="PATRIC" id="fig|42234.21.peg.5064"/>
<reference evidence="3" key="1">
    <citation type="submission" date="2014-07" db="EMBL/GenBank/DDBJ databases">
        <title>Genome sequencing of plant-pathogenic Streptomyces species.</title>
        <authorList>
            <person name="Harrison J."/>
            <person name="Sapp M."/>
            <person name="Thwaites R."/>
            <person name="Studholme D.J."/>
        </authorList>
    </citation>
    <scope>NUCLEOTIDE SEQUENCE [LARGE SCALE GENOMIC DNA]</scope>
    <source>
        <strain evidence="3">NCPPB 4445</strain>
    </source>
</reference>
<dbReference type="Pfam" id="PF13560">
    <property type="entry name" value="HTH_31"/>
    <property type="match status" value="1"/>
</dbReference>
<name>A0A0L0K2B3_9ACTN</name>
<gene>
    <name evidence="2" type="ORF">IQ63_24470</name>
</gene>
<dbReference type="RefSeq" id="WP_234330395.1">
    <property type="nucleotide sequence ID" value="NZ_KQ257823.1"/>
</dbReference>
<dbReference type="EMBL" id="JPPY01000140">
    <property type="protein sequence ID" value="KND31958.1"/>
    <property type="molecule type" value="Genomic_DNA"/>
</dbReference>
<dbReference type="AlphaFoldDB" id="A0A0L0K2B3"/>
<protein>
    <submittedName>
        <fullName evidence="2">Transcriptional regulator</fullName>
    </submittedName>
</protein>
<dbReference type="Gene3D" id="1.10.260.40">
    <property type="entry name" value="lambda repressor-like DNA-binding domains"/>
    <property type="match status" value="1"/>
</dbReference>
<organism evidence="2 3">
    <name type="scientific">Streptomyces acidiscabies</name>
    <dbReference type="NCBI Taxonomy" id="42234"/>
    <lineage>
        <taxon>Bacteria</taxon>
        <taxon>Bacillati</taxon>
        <taxon>Actinomycetota</taxon>
        <taxon>Actinomycetes</taxon>
        <taxon>Kitasatosporales</taxon>
        <taxon>Streptomycetaceae</taxon>
        <taxon>Streptomyces</taxon>
    </lineage>
</organism>
<dbReference type="InterPro" id="IPR010982">
    <property type="entry name" value="Lambda_DNA-bd_dom_sf"/>
</dbReference>
<dbReference type="CDD" id="cd00093">
    <property type="entry name" value="HTH_XRE"/>
    <property type="match status" value="1"/>
</dbReference>
<dbReference type="PROSITE" id="PS50943">
    <property type="entry name" value="HTH_CROC1"/>
    <property type="match status" value="1"/>
</dbReference>
<dbReference type="SMART" id="SM00530">
    <property type="entry name" value="HTH_XRE"/>
    <property type="match status" value="1"/>
</dbReference>
<dbReference type="Pfam" id="PF19054">
    <property type="entry name" value="DUF5753"/>
    <property type="match status" value="1"/>
</dbReference>
<feature type="domain" description="HTH cro/C1-type" evidence="1">
    <location>
        <begin position="19"/>
        <end position="72"/>
    </location>
</feature>
<dbReference type="InterPro" id="IPR043917">
    <property type="entry name" value="DUF5753"/>
</dbReference>
<proteinExistence type="predicted"/>
<evidence type="ECO:0000259" key="1">
    <source>
        <dbReference type="PROSITE" id="PS50943"/>
    </source>
</evidence>
<dbReference type="SUPFAM" id="SSF47413">
    <property type="entry name" value="lambda repressor-like DNA-binding domains"/>
    <property type="match status" value="1"/>
</dbReference>
<dbReference type="InterPro" id="IPR001387">
    <property type="entry name" value="Cro/C1-type_HTH"/>
</dbReference>
<accession>A0A0L0K2B3</accession>
<evidence type="ECO:0000313" key="3">
    <source>
        <dbReference type="Proteomes" id="UP000037151"/>
    </source>
</evidence>
<dbReference type="Proteomes" id="UP000037151">
    <property type="component" value="Unassembled WGS sequence"/>
</dbReference>
<comment type="caution">
    <text evidence="2">The sequence shown here is derived from an EMBL/GenBank/DDBJ whole genome shotgun (WGS) entry which is preliminary data.</text>
</comment>
<evidence type="ECO:0000313" key="2">
    <source>
        <dbReference type="EMBL" id="KND31958.1"/>
    </source>
</evidence>
<dbReference type="GO" id="GO:0003677">
    <property type="term" value="F:DNA binding"/>
    <property type="evidence" value="ECO:0007669"/>
    <property type="project" value="InterPro"/>
</dbReference>
<sequence>MSIEPETQARDRKDLAEALRGLRRASGLSGERLALRCNMSQTKISRIETGRALPTVIDVERILRALDVPDEVADELLGLARRANVDYASWRAYARVGLYRKQAELKALESSSRVMRHFLPAAPTGLLHVREYAVETLSPTVGSDPARDVARAVRARMDRQAILDDTSRSFWFLMTEQAVRWQRASAETMAAQCAHMAQVNAKPNVEIGIVRQAMRVPGTPINIFVVYDDRLVTVELFSGEVALRDPRDITQHLDLFDLFWSHALTRDDASAYLEEVADGFMRQRN</sequence>